<evidence type="ECO:0000256" key="7">
    <source>
        <dbReference type="ARBA" id="ARBA00022801"/>
    </source>
</evidence>
<comment type="pathway">
    <text evidence="1">Cell wall biogenesis; peptidoglycan biosynthesis.</text>
</comment>
<keyword evidence="9" id="KW-0573">Peptidoglycan synthesis</keyword>
<evidence type="ECO:0000256" key="13">
    <source>
        <dbReference type="PIRSR" id="PIRSR618044-2"/>
    </source>
</evidence>
<evidence type="ECO:0000256" key="14">
    <source>
        <dbReference type="RuleBase" id="RU004016"/>
    </source>
</evidence>
<evidence type="ECO:0000256" key="11">
    <source>
        <dbReference type="ARBA" id="ARBA00034000"/>
    </source>
</evidence>
<feature type="chain" id="PRO_5003208392" description="serine-type D-Ala-D-Ala carboxypeptidase" evidence="16">
    <location>
        <begin position="21"/>
        <end position="454"/>
    </location>
</feature>
<evidence type="ECO:0000256" key="6">
    <source>
        <dbReference type="ARBA" id="ARBA00022729"/>
    </source>
</evidence>
<feature type="active site" description="Acyl-ester intermediate" evidence="12">
    <location>
        <position position="55"/>
    </location>
</feature>
<dbReference type="PRINTS" id="PR00725">
    <property type="entry name" value="DADACBPTASE1"/>
</dbReference>
<feature type="signal peptide" evidence="16">
    <location>
        <begin position="1"/>
        <end position="20"/>
    </location>
</feature>
<feature type="active site" description="Proton acceptor" evidence="12">
    <location>
        <position position="58"/>
    </location>
</feature>
<comment type="catalytic activity">
    <reaction evidence="11">
        <text>Preferential cleavage: (Ac)2-L-Lys-D-Ala-|-D-Ala. Also transpeptidation of peptidyl-alanyl moieties that are N-acyl substituents of D-alanine.</text>
        <dbReference type="EC" id="3.4.16.4"/>
    </reaction>
</comment>
<feature type="domain" description="Peptidase S11 D-Ala-D-Ala carboxypeptidase A C-terminal" evidence="18">
    <location>
        <begin position="311"/>
        <end position="399"/>
    </location>
</feature>
<comment type="caution">
    <text evidence="19">The sequence shown here is derived from an EMBL/GenBank/DDBJ whole genome shotgun (WGS) entry which is preliminary data.</text>
</comment>
<keyword evidence="15" id="KW-0472">Membrane</keyword>
<dbReference type="InterPro" id="IPR012907">
    <property type="entry name" value="Peptidase_S11_C"/>
</dbReference>
<dbReference type="GO" id="GO:0009002">
    <property type="term" value="F:serine-type D-Ala-D-Ala carboxypeptidase activity"/>
    <property type="evidence" value="ECO:0007669"/>
    <property type="project" value="UniProtKB-EC"/>
</dbReference>
<evidence type="ECO:0000259" key="18">
    <source>
        <dbReference type="Pfam" id="PF07943"/>
    </source>
</evidence>
<evidence type="ECO:0000256" key="15">
    <source>
        <dbReference type="SAM" id="Phobius"/>
    </source>
</evidence>
<comment type="similarity">
    <text evidence="2 14">Belongs to the peptidase S11 family.</text>
</comment>
<evidence type="ECO:0000256" key="5">
    <source>
        <dbReference type="ARBA" id="ARBA00022670"/>
    </source>
</evidence>
<keyword evidence="20" id="KW-1185">Reference proteome</keyword>
<keyword evidence="5" id="KW-0645">Protease</keyword>
<evidence type="ECO:0000259" key="17">
    <source>
        <dbReference type="Pfam" id="PF00768"/>
    </source>
</evidence>
<feature type="active site" evidence="12">
    <location>
        <position position="114"/>
    </location>
</feature>
<keyword evidence="6 16" id="KW-0732">Signal</keyword>
<keyword evidence="8" id="KW-0133">Cell shape</keyword>
<dbReference type="GO" id="GO:0009252">
    <property type="term" value="P:peptidoglycan biosynthetic process"/>
    <property type="evidence" value="ECO:0007669"/>
    <property type="project" value="UniProtKB-UniPathway"/>
</dbReference>
<dbReference type="GO" id="GO:0071555">
    <property type="term" value="P:cell wall organization"/>
    <property type="evidence" value="ECO:0007669"/>
    <property type="project" value="UniProtKB-KW"/>
</dbReference>
<dbReference type="Pfam" id="PF07943">
    <property type="entry name" value="PBP5_C"/>
    <property type="match status" value="1"/>
</dbReference>
<protein>
    <recommendedName>
        <fullName evidence="3">serine-type D-Ala-D-Ala carboxypeptidase</fullName>
        <ecNumber evidence="3">3.4.16.4</ecNumber>
    </recommendedName>
</protein>
<dbReference type="HOGENOM" id="CLU_027070_7_3_9"/>
<evidence type="ECO:0000256" key="8">
    <source>
        <dbReference type="ARBA" id="ARBA00022960"/>
    </source>
</evidence>
<dbReference type="InterPro" id="IPR001967">
    <property type="entry name" value="Peptidase_S11_N"/>
</dbReference>
<evidence type="ECO:0000256" key="1">
    <source>
        <dbReference type="ARBA" id="ARBA00004752"/>
    </source>
</evidence>
<name>E6MEL4_9FIRM</name>
<feature type="binding site" evidence="13">
    <location>
        <position position="248"/>
    </location>
    <ligand>
        <name>substrate</name>
    </ligand>
</feature>
<dbReference type="Proteomes" id="UP000004754">
    <property type="component" value="Unassembled WGS sequence"/>
</dbReference>
<evidence type="ECO:0000313" key="20">
    <source>
        <dbReference type="Proteomes" id="UP000004754"/>
    </source>
</evidence>
<evidence type="ECO:0000313" key="19">
    <source>
        <dbReference type="EMBL" id="EFV02539.1"/>
    </source>
</evidence>
<evidence type="ECO:0000256" key="12">
    <source>
        <dbReference type="PIRSR" id="PIRSR618044-1"/>
    </source>
</evidence>
<evidence type="ECO:0000256" key="2">
    <source>
        <dbReference type="ARBA" id="ARBA00007164"/>
    </source>
</evidence>
<evidence type="ECO:0000256" key="3">
    <source>
        <dbReference type="ARBA" id="ARBA00012448"/>
    </source>
</evidence>
<dbReference type="GO" id="GO:0008360">
    <property type="term" value="P:regulation of cell shape"/>
    <property type="evidence" value="ECO:0007669"/>
    <property type="project" value="UniProtKB-KW"/>
</dbReference>
<dbReference type="InterPro" id="IPR012338">
    <property type="entry name" value="Beta-lactam/transpept-like"/>
</dbReference>
<evidence type="ECO:0000256" key="10">
    <source>
        <dbReference type="ARBA" id="ARBA00023316"/>
    </source>
</evidence>
<dbReference type="Gene3D" id="3.40.710.10">
    <property type="entry name" value="DD-peptidase/beta-lactamase superfamily"/>
    <property type="match status" value="1"/>
</dbReference>
<keyword evidence="7" id="KW-0378">Hydrolase</keyword>
<dbReference type="Pfam" id="PF00768">
    <property type="entry name" value="Peptidase_S11"/>
    <property type="match status" value="1"/>
</dbReference>
<keyword evidence="10" id="KW-0961">Cell wall biogenesis/degradation</keyword>
<dbReference type="SUPFAM" id="SSF56601">
    <property type="entry name" value="beta-lactamase/transpeptidase-like"/>
    <property type="match status" value="1"/>
</dbReference>
<evidence type="ECO:0000256" key="4">
    <source>
        <dbReference type="ARBA" id="ARBA00022645"/>
    </source>
</evidence>
<dbReference type="eggNOG" id="COG1686">
    <property type="taxonomic scope" value="Bacteria"/>
</dbReference>
<feature type="transmembrane region" description="Helical" evidence="15">
    <location>
        <begin position="403"/>
        <end position="425"/>
    </location>
</feature>
<keyword evidence="15" id="KW-0812">Transmembrane</keyword>
<dbReference type="EC" id="3.4.16.4" evidence="3"/>
<dbReference type="STRING" id="887929.HMP0721_0447"/>
<dbReference type="RefSeq" id="WP_006597866.1">
    <property type="nucleotide sequence ID" value="NZ_GL622359.1"/>
</dbReference>
<dbReference type="EMBL" id="AEQN01000007">
    <property type="protein sequence ID" value="EFV02539.1"/>
    <property type="molecule type" value="Genomic_DNA"/>
</dbReference>
<reference evidence="19 20" key="1">
    <citation type="submission" date="2010-12" db="EMBL/GenBank/DDBJ databases">
        <authorList>
            <person name="Muzny D."/>
            <person name="Qin X."/>
            <person name="Deng J."/>
            <person name="Jiang H."/>
            <person name="Liu Y."/>
            <person name="Qu J."/>
            <person name="Song X.-Z."/>
            <person name="Zhang L."/>
            <person name="Thornton R."/>
            <person name="Coyle M."/>
            <person name="Francisco L."/>
            <person name="Jackson L."/>
            <person name="Javaid M."/>
            <person name="Korchina V."/>
            <person name="Kovar C."/>
            <person name="Mata R."/>
            <person name="Mathew T."/>
            <person name="Ngo R."/>
            <person name="Nguyen L."/>
            <person name="Nguyen N."/>
            <person name="Okwuonu G."/>
            <person name="Ongeri F."/>
            <person name="Pham C."/>
            <person name="Simmons D."/>
            <person name="Wilczek-Boney K."/>
            <person name="Hale W."/>
            <person name="Jakkamsetti A."/>
            <person name="Pham P."/>
            <person name="Ruth R."/>
            <person name="San Lucas F."/>
            <person name="Warren J."/>
            <person name="Zhang J."/>
            <person name="Zhao Z."/>
            <person name="Zhou C."/>
            <person name="Zhu D."/>
            <person name="Lee S."/>
            <person name="Bess C."/>
            <person name="Blankenburg K."/>
            <person name="Forbes L."/>
            <person name="Fu Q."/>
            <person name="Gubbala S."/>
            <person name="Hirani K."/>
            <person name="Jayaseelan J.C."/>
            <person name="Lara F."/>
            <person name="Munidasa M."/>
            <person name="Palculict T."/>
            <person name="Patil S."/>
            <person name="Pu L.-L."/>
            <person name="Saada N."/>
            <person name="Tang L."/>
            <person name="Weissenberger G."/>
            <person name="Zhu Y."/>
            <person name="Hemphill L."/>
            <person name="Shang Y."/>
            <person name="Youmans B."/>
            <person name="Ayvaz T."/>
            <person name="Ross M."/>
            <person name="Santibanez J."/>
            <person name="Aqrawi P."/>
            <person name="Gross S."/>
            <person name="Joshi V."/>
            <person name="Fowler G."/>
            <person name="Nazareth L."/>
            <person name="Reid J."/>
            <person name="Worley K."/>
            <person name="Petrosino J."/>
            <person name="Highlander S."/>
            <person name="Gibbs R."/>
        </authorList>
    </citation>
    <scope>NUCLEOTIDE SEQUENCE [LARGE SCALE GENOMIC DNA]</scope>
    <source>
        <strain evidence="19 20">ATCC 23263</strain>
    </source>
</reference>
<organism evidence="19 20">
    <name type="scientific">Pseudoramibacter alactolyticus ATCC 23263</name>
    <dbReference type="NCBI Taxonomy" id="887929"/>
    <lineage>
        <taxon>Bacteria</taxon>
        <taxon>Bacillati</taxon>
        <taxon>Bacillota</taxon>
        <taxon>Clostridia</taxon>
        <taxon>Eubacteriales</taxon>
        <taxon>Eubacteriaceae</taxon>
        <taxon>Pseudoramibacter</taxon>
    </lineage>
</organism>
<feature type="domain" description="Peptidase S11 D-alanyl-D-alanine carboxypeptidase A N-terminal" evidence="17">
    <location>
        <begin position="31"/>
        <end position="278"/>
    </location>
</feature>
<accession>E6MEL4</accession>
<dbReference type="AlphaFoldDB" id="E6MEL4"/>
<dbReference type="InterPro" id="IPR018044">
    <property type="entry name" value="Peptidase_S11"/>
</dbReference>
<evidence type="ECO:0000256" key="16">
    <source>
        <dbReference type="SAM" id="SignalP"/>
    </source>
</evidence>
<dbReference type="PANTHER" id="PTHR21581">
    <property type="entry name" value="D-ALANYL-D-ALANINE CARBOXYPEPTIDASE"/>
    <property type="match status" value="1"/>
</dbReference>
<dbReference type="MEROPS" id="S11.004"/>
<keyword evidence="4 19" id="KW-0121">Carboxypeptidase</keyword>
<gene>
    <name evidence="19" type="ORF">HMP0721_0447</name>
</gene>
<proteinExistence type="inferred from homology"/>
<dbReference type="PANTHER" id="PTHR21581:SF6">
    <property type="entry name" value="TRAFFICKING PROTEIN PARTICLE COMPLEX SUBUNIT 12"/>
    <property type="match status" value="1"/>
</dbReference>
<dbReference type="GO" id="GO:0006508">
    <property type="term" value="P:proteolysis"/>
    <property type="evidence" value="ECO:0007669"/>
    <property type="project" value="UniProtKB-KW"/>
</dbReference>
<keyword evidence="15" id="KW-1133">Transmembrane helix</keyword>
<dbReference type="UniPathway" id="UPA00219"/>
<sequence length="454" mass="51091">MAVFVLILTFAVVTCLPAYAAMPSYTGDEAVYAVEEKSGDVITAQNEHKRMYPASTTKMMTTLVALDYVADKMDQQVKIGDEVSLITADSSKADLKKGDTCTWRQLFYGLLLPSGNDAALAIAKNIGRAASGDRELGTDKAIDKFVSLMNRKAAQLQLEDSHFVNPHGLHDANHYTTAADLEKISAAALENPTIRKIVQTKVYSCKLKSGQKKWINTNSLIISTNDLAKVRESSHNGKQYNPYATGVKTGHTDEAGRCLVFSSKDGDKTMVAVILHSDNQIFTQANGVINSLHSDFSRINWGKPSGYYRSVQLKHVHFADDNVLKLYFKEEASSMVETSEKSAYTTRLQLDNQLFTKKKAGVYRLNEDLKSGQQVGVLKVYKNHQLVKKLRLKSKADTKTRNFVDYLLFFVIAGVIIWLILYLYAKRTAYLRRQRLRRHRQRNERASARRTQKR</sequence>
<evidence type="ECO:0000256" key="9">
    <source>
        <dbReference type="ARBA" id="ARBA00022984"/>
    </source>
</evidence>